<evidence type="ECO:0000313" key="11">
    <source>
        <dbReference type="Proteomes" id="UP001500842"/>
    </source>
</evidence>
<keyword evidence="3 8" id="KW-0540">Nuclease</keyword>
<evidence type="ECO:0000256" key="5">
    <source>
        <dbReference type="ARBA" id="ARBA00022801"/>
    </source>
</evidence>
<comment type="similarity">
    <text evidence="7 8">Belongs to the PINc/VapC protein family.</text>
</comment>
<dbReference type="EMBL" id="BAAAOR010000014">
    <property type="protein sequence ID" value="GAA1514985.1"/>
    <property type="molecule type" value="Genomic_DNA"/>
</dbReference>
<dbReference type="InterPro" id="IPR029060">
    <property type="entry name" value="PIN-like_dom_sf"/>
</dbReference>
<gene>
    <name evidence="8" type="primary">vapC</name>
    <name evidence="10" type="ORF">GCM10009788_19210</name>
</gene>
<keyword evidence="5 8" id="KW-0378">Hydrolase</keyword>
<dbReference type="InterPro" id="IPR002716">
    <property type="entry name" value="PIN_dom"/>
</dbReference>
<dbReference type="Gene3D" id="3.40.50.1010">
    <property type="entry name" value="5'-nuclease"/>
    <property type="match status" value="1"/>
</dbReference>
<evidence type="ECO:0000256" key="1">
    <source>
        <dbReference type="ARBA" id="ARBA00001946"/>
    </source>
</evidence>
<reference evidence="10 11" key="1">
    <citation type="journal article" date="2019" name="Int. J. Syst. Evol. Microbiol.">
        <title>The Global Catalogue of Microorganisms (GCM) 10K type strain sequencing project: providing services to taxonomists for standard genome sequencing and annotation.</title>
        <authorList>
            <consortium name="The Broad Institute Genomics Platform"/>
            <consortium name="The Broad Institute Genome Sequencing Center for Infectious Disease"/>
            <person name="Wu L."/>
            <person name="Ma J."/>
        </authorList>
    </citation>
    <scope>NUCLEOTIDE SEQUENCE [LARGE SCALE GENOMIC DNA]</scope>
    <source>
        <strain evidence="10 11">JCM 14942</strain>
    </source>
</reference>
<comment type="caution">
    <text evidence="10">The sequence shown here is derived from an EMBL/GenBank/DDBJ whole genome shotgun (WGS) entry which is preliminary data.</text>
</comment>
<accession>A0ABN2ABN5</accession>
<dbReference type="InterPro" id="IPR050556">
    <property type="entry name" value="Type_II_TA_system_RNase"/>
</dbReference>
<feature type="domain" description="PIN" evidence="9">
    <location>
        <begin position="1"/>
        <end position="124"/>
    </location>
</feature>
<dbReference type="PANTHER" id="PTHR33653">
    <property type="entry name" value="RIBONUCLEASE VAPC2"/>
    <property type="match status" value="1"/>
</dbReference>
<evidence type="ECO:0000256" key="7">
    <source>
        <dbReference type="ARBA" id="ARBA00038093"/>
    </source>
</evidence>
<dbReference type="EC" id="3.1.-.-" evidence="8"/>
<dbReference type="CDD" id="cd09871">
    <property type="entry name" value="PIN_MtVapC28-VapC30-like"/>
    <property type="match status" value="1"/>
</dbReference>
<dbReference type="Pfam" id="PF01850">
    <property type="entry name" value="PIN"/>
    <property type="match status" value="1"/>
</dbReference>
<keyword evidence="2 8" id="KW-1277">Toxin-antitoxin system</keyword>
<dbReference type="Proteomes" id="UP001500842">
    <property type="component" value="Unassembled WGS sequence"/>
</dbReference>
<keyword evidence="8" id="KW-0800">Toxin</keyword>
<evidence type="ECO:0000256" key="6">
    <source>
        <dbReference type="ARBA" id="ARBA00022842"/>
    </source>
</evidence>
<keyword evidence="4 8" id="KW-0479">Metal-binding</keyword>
<name>A0ABN2ABN5_9ACTN</name>
<sequence length="129" mass="14034">MIVDTSALIAILVNEPERELFNNMLGNHPSRMSAANWFEAAMVAEGRGGRRATVDLDRLVDIFGITIEPVTVEQATAARIAFRRYGKGSGSPARLNFGDCFAYALSATSGEPLLFKGDDFTHTDILRAV</sequence>
<dbReference type="SUPFAM" id="SSF88723">
    <property type="entry name" value="PIN domain-like"/>
    <property type="match status" value="1"/>
</dbReference>
<feature type="binding site" evidence="8">
    <location>
        <position position="99"/>
    </location>
    <ligand>
        <name>Mg(2+)</name>
        <dbReference type="ChEBI" id="CHEBI:18420"/>
    </ligand>
</feature>
<feature type="binding site" evidence="8">
    <location>
        <position position="4"/>
    </location>
    <ligand>
        <name>Mg(2+)</name>
        <dbReference type="ChEBI" id="CHEBI:18420"/>
    </ligand>
</feature>
<evidence type="ECO:0000256" key="3">
    <source>
        <dbReference type="ARBA" id="ARBA00022722"/>
    </source>
</evidence>
<keyword evidence="6 8" id="KW-0460">Magnesium</keyword>
<dbReference type="HAMAP" id="MF_00265">
    <property type="entry name" value="VapC_Nob1"/>
    <property type="match status" value="1"/>
</dbReference>
<evidence type="ECO:0000313" key="10">
    <source>
        <dbReference type="EMBL" id="GAA1514985.1"/>
    </source>
</evidence>
<evidence type="ECO:0000259" key="9">
    <source>
        <dbReference type="Pfam" id="PF01850"/>
    </source>
</evidence>
<dbReference type="RefSeq" id="WP_141005460.1">
    <property type="nucleotide sequence ID" value="NZ_BAAAOR010000014.1"/>
</dbReference>
<proteinExistence type="inferred from homology"/>
<evidence type="ECO:0000256" key="2">
    <source>
        <dbReference type="ARBA" id="ARBA00022649"/>
    </source>
</evidence>
<evidence type="ECO:0000256" key="8">
    <source>
        <dbReference type="HAMAP-Rule" id="MF_00265"/>
    </source>
</evidence>
<dbReference type="InterPro" id="IPR022907">
    <property type="entry name" value="VapC_family"/>
</dbReference>
<protein>
    <recommendedName>
        <fullName evidence="8">Ribonuclease VapC</fullName>
        <shortName evidence="8">RNase VapC</shortName>
        <ecNumber evidence="8">3.1.-.-</ecNumber>
    </recommendedName>
    <alternativeName>
        <fullName evidence="8">Toxin VapC</fullName>
    </alternativeName>
</protein>
<dbReference type="PANTHER" id="PTHR33653:SF1">
    <property type="entry name" value="RIBONUCLEASE VAPC2"/>
    <property type="match status" value="1"/>
</dbReference>
<comment type="cofactor">
    <cofactor evidence="1 8">
        <name>Mg(2+)</name>
        <dbReference type="ChEBI" id="CHEBI:18420"/>
    </cofactor>
</comment>
<keyword evidence="11" id="KW-1185">Reference proteome</keyword>
<evidence type="ECO:0000256" key="4">
    <source>
        <dbReference type="ARBA" id="ARBA00022723"/>
    </source>
</evidence>
<organism evidence="10 11">
    <name type="scientific">Nocardioides humi</name>
    <dbReference type="NCBI Taxonomy" id="449461"/>
    <lineage>
        <taxon>Bacteria</taxon>
        <taxon>Bacillati</taxon>
        <taxon>Actinomycetota</taxon>
        <taxon>Actinomycetes</taxon>
        <taxon>Propionibacteriales</taxon>
        <taxon>Nocardioidaceae</taxon>
        <taxon>Nocardioides</taxon>
    </lineage>
</organism>
<comment type="function">
    <text evidence="8">Toxic component of a toxin-antitoxin (TA) system. An RNase.</text>
</comment>